<protein>
    <submittedName>
        <fullName evidence="2">Uncharacterized protein</fullName>
    </submittedName>
</protein>
<evidence type="ECO:0000256" key="1">
    <source>
        <dbReference type="SAM" id="MobiDB-lite"/>
    </source>
</evidence>
<reference evidence="2" key="1">
    <citation type="journal article" date="2020" name="Stud. Mycol.">
        <title>101 Dothideomycetes genomes: a test case for predicting lifestyles and emergence of pathogens.</title>
        <authorList>
            <person name="Haridas S."/>
            <person name="Albert R."/>
            <person name="Binder M."/>
            <person name="Bloem J."/>
            <person name="Labutti K."/>
            <person name="Salamov A."/>
            <person name="Andreopoulos B."/>
            <person name="Baker S."/>
            <person name="Barry K."/>
            <person name="Bills G."/>
            <person name="Bluhm B."/>
            <person name="Cannon C."/>
            <person name="Castanera R."/>
            <person name="Culley D."/>
            <person name="Daum C."/>
            <person name="Ezra D."/>
            <person name="Gonzalez J."/>
            <person name="Henrissat B."/>
            <person name="Kuo A."/>
            <person name="Liang C."/>
            <person name="Lipzen A."/>
            <person name="Lutzoni F."/>
            <person name="Magnuson J."/>
            <person name="Mondo S."/>
            <person name="Nolan M."/>
            <person name="Ohm R."/>
            <person name="Pangilinan J."/>
            <person name="Park H.-J."/>
            <person name="Ramirez L."/>
            <person name="Alfaro M."/>
            <person name="Sun H."/>
            <person name="Tritt A."/>
            <person name="Yoshinaga Y."/>
            <person name="Zwiers L.-H."/>
            <person name="Turgeon B."/>
            <person name="Goodwin S."/>
            <person name="Spatafora J."/>
            <person name="Crous P."/>
            <person name="Grigoriev I."/>
        </authorList>
    </citation>
    <scope>NUCLEOTIDE SEQUENCE</scope>
    <source>
        <strain evidence="2">CBS 175.79</strain>
    </source>
</reference>
<dbReference type="AlphaFoldDB" id="A0A6A5X6V6"/>
<organism evidence="2 3">
    <name type="scientific">Aaosphaeria arxii CBS 175.79</name>
    <dbReference type="NCBI Taxonomy" id="1450172"/>
    <lineage>
        <taxon>Eukaryota</taxon>
        <taxon>Fungi</taxon>
        <taxon>Dikarya</taxon>
        <taxon>Ascomycota</taxon>
        <taxon>Pezizomycotina</taxon>
        <taxon>Dothideomycetes</taxon>
        <taxon>Pleosporomycetidae</taxon>
        <taxon>Pleosporales</taxon>
        <taxon>Pleosporales incertae sedis</taxon>
        <taxon>Aaosphaeria</taxon>
    </lineage>
</organism>
<dbReference type="EMBL" id="ML978082">
    <property type="protein sequence ID" value="KAF2008577.1"/>
    <property type="molecule type" value="Genomic_DNA"/>
</dbReference>
<feature type="compositionally biased region" description="Polar residues" evidence="1">
    <location>
        <begin position="178"/>
        <end position="192"/>
    </location>
</feature>
<dbReference type="RefSeq" id="XP_033376916.1">
    <property type="nucleotide sequence ID" value="XM_033532545.1"/>
</dbReference>
<sequence length="260" mass="29384">MQSIEYEALLSLSHESENLDSTDSTAQLFSILPYLFNNNIEGMEGVECIFSRSPEDAREPKGRIPYVEKHAGQPMRRRFRPELESEMGIERSRGSKLTLYDSDYLENTSLSQYPVSSIEVVSEEYVSGMSWSQKKNCTSDPTCKETFRDLRRRGLNDRGARDRLSSCSPTFSGHPRTENSPSPNAGQEMTSKSLRKKPKFVIARELYSQREARADTPHISETTPYDHTDGCPEACDYEDCQTLEPSSRPSSTSEPGGNRI</sequence>
<keyword evidence="3" id="KW-1185">Reference proteome</keyword>
<feature type="compositionally biased region" description="Basic and acidic residues" evidence="1">
    <location>
        <begin position="154"/>
        <end position="164"/>
    </location>
</feature>
<feature type="region of interest" description="Disordered" evidence="1">
    <location>
        <begin position="154"/>
        <end position="260"/>
    </location>
</feature>
<name>A0A6A5X6V6_9PLEO</name>
<dbReference type="Proteomes" id="UP000799778">
    <property type="component" value="Unassembled WGS sequence"/>
</dbReference>
<dbReference type="GeneID" id="54289942"/>
<proteinExistence type="predicted"/>
<gene>
    <name evidence="2" type="ORF">BU24DRAFT_468697</name>
</gene>
<accession>A0A6A5X6V6</accession>
<evidence type="ECO:0000313" key="3">
    <source>
        <dbReference type="Proteomes" id="UP000799778"/>
    </source>
</evidence>
<feature type="compositionally biased region" description="Basic and acidic residues" evidence="1">
    <location>
        <begin position="207"/>
        <end position="230"/>
    </location>
</feature>
<feature type="compositionally biased region" description="Low complexity" evidence="1">
    <location>
        <begin position="244"/>
        <end position="260"/>
    </location>
</feature>
<evidence type="ECO:0000313" key="2">
    <source>
        <dbReference type="EMBL" id="KAF2008577.1"/>
    </source>
</evidence>